<feature type="domain" description="VWFA" evidence="5">
    <location>
        <begin position="6"/>
        <end position="114"/>
    </location>
</feature>
<name>A0A2U1QB28_ARTAN</name>
<dbReference type="Pfam" id="PF13519">
    <property type="entry name" value="VWA_2"/>
    <property type="match status" value="1"/>
</dbReference>
<dbReference type="GO" id="GO:0003743">
    <property type="term" value="F:translation initiation factor activity"/>
    <property type="evidence" value="ECO:0007669"/>
    <property type="project" value="UniProtKB-KW"/>
</dbReference>
<dbReference type="SUPFAM" id="SSF53300">
    <property type="entry name" value="vWA-like"/>
    <property type="match status" value="1"/>
</dbReference>
<proteinExistence type="predicted"/>
<evidence type="ECO:0000256" key="1">
    <source>
        <dbReference type="ARBA" id="ARBA00022490"/>
    </source>
</evidence>
<evidence type="ECO:0000313" key="6">
    <source>
        <dbReference type="EMBL" id="PWA95216.1"/>
    </source>
</evidence>
<comment type="caution">
    <text evidence="6">The sequence shown here is derived from an EMBL/GenBank/DDBJ whole genome shotgun (WGS) entry which is preliminary data.</text>
</comment>
<dbReference type="EMBL" id="PKPP01000257">
    <property type="protein sequence ID" value="PWA95216.1"/>
    <property type="molecule type" value="Genomic_DNA"/>
</dbReference>
<dbReference type="GO" id="GO:0005852">
    <property type="term" value="C:eukaryotic translation initiation factor 3 complex"/>
    <property type="evidence" value="ECO:0007669"/>
    <property type="project" value="InterPro"/>
</dbReference>
<evidence type="ECO:0000256" key="4">
    <source>
        <dbReference type="ARBA" id="ARBA00022917"/>
    </source>
</evidence>
<dbReference type="Gene3D" id="3.40.50.410">
    <property type="entry name" value="von Willebrand factor, type A domain"/>
    <property type="match status" value="1"/>
</dbReference>
<gene>
    <name evidence="6" type="ORF">CTI12_AA018030</name>
</gene>
<dbReference type="Proteomes" id="UP000245207">
    <property type="component" value="Unassembled WGS sequence"/>
</dbReference>
<dbReference type="OrthoDB" id="1706688at2759"/>
<evidence type="ECO:0000259" key="5">
    <source>
        <dbReference type="Pfam" id="PF13519"/>
    </source>
</evidence>
<dbReference type="InterPro" id="IPR007783">
    <property type="entry name" value="eIF3d"/>
</dbReference>
<dbReference type="STRING" id="35608.A0A2U1QB28"/>
<evidence type="ECO:0000256" key="3">
    <source>
        <dbReference type="ARBA" id="ARBA00022884"/>
    </source>
</evidence>
<organism evidence="6 7">
    <name type="scientific">Artemisia annua</name>
    <name type="common">Sweet wormwood</name>
    <dbReference type="NCBI Taxonomy" id="35608"/>
    <lineage>
        <taxon>Eukaryota</taxon>
        <taxon>Viridiplantae</taxon>
        <taxon>Streptophyta</taxon>
        <taxon>Embryophyta</taxon>
        <taxon>Tracheophyta</taxon>
        <taxon>Spermatophyta</taxon>
        <taxon>Magnoliopsida</taxon>
        <taxon>eudicotyledons</taxon>
        <taxon>Gunneridae</taxon>
        <taxon>Pentapetalae</taxon>
        <taxon>asterids</taxon>
        <taxon>campanulids</taxon>
        <taxon>Asterales</taxon>
        <taxon>Asteraceae</taxon>
        <taxon>Asteroideae</taxon>
        <taxon>Anthemideae</taxon>
        <taxon>Artemisiinae</taxon>
        <taxon>Artemisia</taxon>
    </lineage>
</organism>
<dbReference type="Pfam" id="PF05091">
    <property type="entry name" value="eIF-3_zeta"/>
    <property type="match status" value="1"/>
</dbReference>
<evidence type="ECO:0000313" key="7">
    <source>
        <dbReference type="Proteomes" id="UP000245207"/>
    </source>
</evidence>
<keyword evidence="1" id="KW-0963">Cytoplasm</keyword>
<dbReference type="PANTHER" id="PTHR12399:SF3">
    <property type="entry name" value="EUKARYOTIC TRANSLATION INITIATION FACTOR 3 SUBUNIT D"/>
    <property type="match status" value="1"/>
</dbReference>
<sequence length="244" mass="27914">MVGEITMICMDNSKWMTEEITWFVNQIRAIELYCERKLKAHPDNLVGIFRMGELDLGFQLYPTKNFQLVKCVLKRFIPSSTRQNLDLLLSLELCTECWFDHKHLDKRIVVFAGGPCKFPSKQLKASVKVLKEGEDTSVVIDVVDFFPVLDDSKADSLKKLVKHMNEQNIFGVDWRKLDTQRGAVLATELKNNANKIAKWTAQAILASADMMKLGYVTRVHPRDHFNHVILAVVGYKAQGVCWPD</sequence>
<protein>
    <submittedName>
        <fullName evidence="6">Eukaryotic translation initiation factor 3 subunit 7 (eIF-3)</fullName>
    </submittedName>
</protein>
<evidence type="ECO:0000256" key="2">
    <source>
        <dbReference type="ARBA" id="ARBA00022540"/>
    </source>
</evidence>
<dbReference type="AlphaFoldDB" id="A0A2U1QB28"/>
<keyword evidence="4" id="KW-0648">Protein biosynthesis</keyword>
<dbReference type="PANTHER" id="PTHR12399">
    <property type="entry name" value="EUKARYOTIC TRANSLATION INITIATION FACTOR 3 SUBUNIT 7"/>
    <property type="match status" value="1"/>
</dbReference>
<keyword evidence="3" id="KW-0694">RNA-binding</keyword>
<accession>A0A2U1QB28</accession>
<dbReference type="InterPro" id="IPR036465">
    <property type="entry name" value="vWFA_dom_sf"/>
</dbReference>
<dbReference type="InterPro" id="IPR002035">
    <property type="entry name" value="VWF_A"/>
</dbReference>
<dbReference type="GO" id="GO:0003723">
    <property type="term" value="F:RNA binding"/>
    <property type="evidence" value="ECO:0007669"/>
    <property type="project" value="UniProtKB-KW"/>
</dbReference>
<keyword evidence="7" id="KW-1185">Reference proteome</keyword>
<keyword evidence="2 6" id="KW-0396">Initiation factor</keyword>
<reference evidence="6 7" key="1">
    <citation type="journal article" date="2018" name="Mol. Plant">
        <title>The genome of Artemisia annua provides insight into the evolution of Asteraceae family and artemisinin biosynthesis.</title>
        <authorList>
            <person name="Shen Q."/>
            <person name="Zhang L."/>
            <person name="Liao Z."/>
            <person name="Wang S."/>
            <person name="Yan T."/>
            <person name="Shi P."/>
            <person name="Liu M."/>
            <person name="Fu X."/>
            <person name="Pan Q."/>
            <person name="Wang Y."/>
            <person name="Lv Z."/>
            <person name="Lu X."/>
            <person name="Zhang F."/>
            <person name="Jiang W."/>
            <person name="Ma Y."/>
            <person name="Chen M."/>
            <person name="Hao X."/>
            <person name="Li L."/>
            <person name="Tang Y."/>
            <person name="Lv G."/>
            <person name="Zhou Y."/>
            <person name="Sun X."/>
            <person name="Brodelius P.E."/>
            <person name="Rose J.K.C."/>
            <person name="Tang K."/>
        </authorList>
    </citation>
    <scope>NUCLEOTIDE SEQUENCE [LARGE SCALE GENOMIC DNA]</scope>
    <source>
        <strain evidence="7">cv. Huhao1</strain>
        <tissue evidence="6">Leaf</tissue>
    </source>
</reference>